<protein>
    <submittedName>
        <fullName evidence="2">Kinase-like protein</fullName>
    </submittedName>
</protein>
<dbReference type="Proteomes" id="UP000250043">
    <property type="component" value="Unassembled WGS sequence"/>
</dbReference>
<proteinExistence type="predicted"/>
<dbReference type="Gene3D" id="3.90.1200.10">
    <property type="match status" value="1"/>
</dbReference>
<dbReference type="InterPro" id="IPR011009">
    <property type="entry name" value="Kinase-like_dom_sf"/>
</dbReference>
<accession>A0A8E2APS1</accession>
<dbReference type="InterPro" id="IPR002575">
    <property type="entry name" value="Aminoglycoside_PTrfase"/>
</dbReference>
<dbReference type="PANTHER" id="PTHR21310:SF55">
    <property type="entry name" value="AMINOGLYCOSIDE PHOSPHOTRANSFERASE DOMAIN-CONTAINING PROTEIN"/>
    <property type="match status" value="1"/>
</dbReference>
<keyword evidence="3" id="KW-1185">Reference proteome</keyword>
<name>A0A8E2APS1_9APHY</name>
<dbReference type="InterPro" id="IPR051678">
    <property type="entry name" value="AGP_Transferase"/>
</dbReference>
<evidence type="ECO:0000313" key="3">
    <source>
        <dbReference type="Proteomes" id="UP000250043"/>
    </source>
</evidence>
<sequence length="283" mass="32526">MAPSVVYRIISLMVSFLPVRLRAKLWIYLMRAGARRWQRESAAQRIPGGMYVKASSLIRLSEGQVLRYVRTHTPLPVPIVVDNFTFGEITFLVMSRLPGRPLNEVYRDITPEVESFLSAQLSRILAPLRALPPPSDAVSGWDNSPVYCERVAFGSPPVGPWESVTAFHQELMARARRLVVPEEKAEVVHDVVQRAHSRPQRICLTHNDLGAHNVLVDANWKITGIIDWEVCAWMPEYWELTKGTFLVQYRKGRWNRVMTAVFPMYALELEAERYIVNYRECYA</sequence>
<dbReference type="PANTHER" id="PTHR21310">
    <property type="entry name" value="AMINOGLYCOSIDE PHOSPHOTRANSFERASE-RELATED-RELATED"/>
    <property type="match status" value="1"/>
</dbReference>
<feature type="domain" description="Aminoglycoside phosphotransferase" evidence="1">
    <location>
        <begin position="61"/>
        <end position="241"/>
    </location>
</feature>
<dbReference type="SUPFAM" id="SSF56112">
    <property type="entry name" value="Protein kinase-like (PK-like)"/>
    <property type="match status" value="1"/>
</dbReference>
<dbReference type="Pfam" id="PF01636">
    <property type="entry name" value="APH"/>
    <property type="match status" value="1"/>
</dbReference>
<dbReference type="OrthoDB" id="5404599at2759"/>
<dbReference type="CDD" id="cd05120">
    <property type="entry name" value="APH_ChoK_like"/>
    <property type="match status" value="1"/>
</dbReference>
<keyword evidence="2" id="KW-0808">Transferase</keyword>
<evidence type="ECO:0000259" key="1">
    <source>
        <dbReference type="Pfam" id="PF01636"/>
    </source>
</evidence>
<reference evidence="2 3" key="1">
    <citation type="submission" date="2016-07" db="EMBL/GenBank/DDBJ databases">
        <title>Draft genome of the white-rot fungus Obba rivulosa 3A-2.</title>
        <authorList>
            <consortium name="DOE Joint Genome Institute"/>
            <person name="Miettinen O."/>
            <person name="Riley R."/>
            <person name="Acob R."/>
            <person name="Barry K."/>
            <person name="Cullen D."/>
            <person name="De Vries R."/>
            <person name="Hainaut M."/>
            <person name="Hatakka A."/>
            <person name="Henrissat B."/>
            <person name="Hilden K."/>
            <person name="Kuo R."/>
            <person name="Labutti K."/>
            <person name="Lipzen A."/>
            <person name="Makela M.R."/>
            <person name="Sandor L."/>
            <person name="Spatafora J.W."/>
            <person name="Grigoriev I.V."/>
            <person name="Hibbett D.S."/>
        </authorList>
    </citation>
    <scope>NUCLEOTIDE SEQUENCE [LARGE SCALE GENOMIC DNA]</scope>
    <source>
        <strain evidence="2 3">3A-2</strain>
    </source>
</reference>
<dbReference type="GO" id="GO:0016301">
    <property type="term" value="F:kinase activity"/>
    <property type="evidence" value="ECO:0007669"/>
    <property type="project" value="UniProtKB-KW"/>
</dbReference>
<dbReference type="AlphaFoldDB" id="A0A8E2APS1"/>
<dbReference type="EMBL" id="KV722557">
    <property type="protein sequence ID" value="OCH85877.1"/>
    <property type="molecule type" value="Genomic_DNA"/>
</dbReference>
<evidence type="ECO:0000313" key="2">
    <source>
        <dbReference type="EMBL" id="OCH85877.1"/>
    </source>
</evidence>
<keyword evidence="2" id="KW-0418">Kinase</keyword>
<organism evidence="2 3">
    <name type="scientific">Obba rivulosa</name>
    <dbReference type="NCBI Taxonomy" id="1052685"/>
    <lineage>
        <taxon>Eukaryota</taxon>
        <taxon>Fungi</taxon>
        <taxon>Dikarya</taxon>
        <taxon>Basidiomycota</taxon>
        <taxon>Agaricomycotina</taxon>
        <taxon>Agaricomycetes</taxon>
        <taxon>Polyporales</taxon>
        <taxon>Gelatoporiaceae</taxon>
        <taxon>Obba</taxon>
    </lineage>
</organism>
<gene>
    <name evidence="2" type="ORF">OBBRIDRAFT_814875</name>
</gene>